<sequence length="42" mass="4161">MTATIATVVMTAMTATIAVIVIAGASASVAVSHKVPASFLTR</sequence>
<reference evidence="2 3" key="1">
    <citation type="journal article" date="2013" name="ISME J.">
        <title>By their genes ye shall know them: genomic signatures of predatory bacteria.</title>
        <authorList>
            <person name="Pasternak Z."/>
            <person name="Pietrokovski S."/>
            <person name="Rotem O."/>
            <person name="Gophna U."/>
            <person name="Lurie-Weinberger M.N."/>
            <person name="Jurkevitch E."/>
        </authorList>
    </citation>
    <scope>NUCLEOTIDE SEQUENCE [LARGE SCALE GENOMIC DNA]</scope>
    <source>
        <strain evidence="2">EPB</strain>
    </source>
</reference>
<evidence type="ECO:0000256" key="1">
    <source>
        <dbReference type="SAM" id="Phobius"/>
    </source>
</evidence>
<keyword evidence="1" id="KW-0812">Transmembrane</keyword>
<organism evidence="2 3">
    <name type="scientific">Micavibrio aeruginosavorus EPB</name>
    <dbReference type="NCBI Taxonomy" id="349215"/>
    <lineage>
        <taxon>Bacteria</taxon>
        <taxon>Pseudomonadati</taxon>
        <taxon>Bdellovibrionota</taxon>
        <taxon>Bdellovibrionia</taxon>
        <taxon>Bdellovibrionales</taxon>
        <taxon>Pseudobdellovibrionaceae</taxon>
        <taxon>Micavibrio</taxon>
    </lineage>
</organism>
<feature type="transmembrane region" description="Helical" evidence="1">
    <location>
        <begin position="6"/>
        <end position="32"/>
    </location>
</feature>
<evidence type="ECO:0000313" key="3">
    <source>
        <dbReference type="Proteomes" id="UP000011932"/>
    </source>
</evidence>
<dbReference type="EMBL" id="CP003538">
    <property type="protein sequence ID" value="AGH98167.1"/>
    <property type="molecule type" value="Genomic_DNA"/>
</dbReference>
<accession>M4VFL5</accession>
<keyword evidence="1" id="KW-1133">Transmembrane helix</keyword>
<dbReference type="HOGENOM" id="CLU_3254015_0_0_5"/>
<proteinExistence type="predicted"/>
<keyword evidence="1" id="KW-0472">Membrane</keyword>
<dbReference type="AlphaFoldDB" id="M4VFL5"/>
<protein>
    <submittedName>
        <fullName evidence="2">Uncharacterized protein</fullName>
    </submittedName>
</protein>
<name>M4VFL5_9BACT</name>
<evidence type="ECO:0000313" key="2">
    <source>
        <dbReference type="EMBL" id="AGH98167.1"/>
    </source>
</evidence>
<gene>
    <name evidence="2" type="ORF">A11S_1358</name>
</gene>
<dbReference type="KEGG" id="man:A11S_1358"/>
<dbReference type="Proteomes" id="UP000011932">
    <property type="component" value="Chromosome"/>
</dbReference>